<evidence type="ECO:0000256" key="5">
    <source>
        <dbReference type="ARBA" id="ARBA00022862"/>
    </source>
</evidence>
<sequence>MAELIPGANAPDFTLPRDGGGTISLSQFRGRPVVLFFYPKDDTQACTVEAKDFTAAKADFDAAGVALVGLSPDPVKKHDKFVKKHELGVALASDESLQTLEAYGVWKEKSMYGRTYMGVERTTVLVDAAGKIAEVWPKVKVNGHVDAVLEAAKKL</sequence>
<comment type="catalytic activity">
    <reaction evidence="12">
        <text>a hydroperoxide + [thioredoxin]-dithiol = an alcohol + [thioredoxin]-disulfide + H2O</text>
        <dbReference type="Rhea" id="RHEA:62620"/>
        <dbReference type="Rhea" id="RHEA-COMP:10698"/>
        <dbReference type="Rhea" id="RHEA-COMP:10700"/>
        <dbReference type="ChEBI" id="CHEBI:15377"/>
        <dbReference type="ChEBI" id="CHEBI:29950"/>
        <dbReference type="ChEBI" id="CHEBI:30879"/>
        <dbReference type="ChEBI" id="CHEBI:35924"/>
        <dbReference type="ChEBI" id="CHEBI:50058"/>
        <dbReference type="EC" id="1.11.1.24"/>
    </reaction>
</comment>
<dbReference type="InterPro" id="IPR000866">
    <property type="entry name" value="AhpC/TSA"/>
</dbReference>
<dbReference type="PIRSF" id="PIRSF000239">
    <property type="entry name" value="AHPC"/>
    <property type="match status" value="1"/>
</dbReference>
<dbReference type="GO" id="GO:0005737">
    <property type="term" value="C:cytoplasm"/>
    <property type="evidence" value="ECO:0007669"/>
    <property type="project" value="TreeGrafter"/>
</dbReference>
<evidence type="ECO:0000256" key="12">
    <source>
        <dbReference type="ARBA" id="ARBA00049091"/>
    </source>
</evidence>
<dbReference type="PANTHER" id="PTHR42801:SF4">
    <property type="entry name" value="AHPC_TSA FAMILY PROTEIN"/>
    <property type="match status" value="1"/>
</dbReference>
<dbReference type="CDD" id="cd03017">
    <property type="entry name" value="PRX_BCP"/>
    <property type="match status" value="1"/>
</dbReference>
<keyword evidence="7" id="KW-1015">Disulfide bond</keyword>
<dbReference type="OrthoDB" id="9812811at2"/>
<dbReference type="Proteomes" id="UP000435802">
    <property type="component" value="Unassembled WGS sequence"/>
</dbReference>
<keyword evidence="4" id="KW-0575">Peroxidase</keyword>
<comment type="subunit">
    <text evidence="2">Monomer.</text>
</comment>
<dbReference type="InterPro" id="IPR013766">
    <property type="entry name" value="Thioredoxin_domain"/>
</dbReference>
<dbReference type="InterPro" id="IPR036249">
    <property type="entry name" value="Thioredoxin-like_sf"/>
</dbReference>
<dbReference type="RefSeq" id="WP_160859690.1">
    <property type="nucleotide sequence ID" value="NZ_JAODWE010000010.1"/>
</dbReference>
<evidence type="ECO:0000259" key="14">
    <source>
        <dbReference type="PROSITE" id="PS51352"/>
    </source>
</evidence>
<dbReference type="InterPro" id="IPR024706">
    <property type="entry name" value="Peroxiredoxin_AhpC-typ"/>
</dbReference>
<evidence type="ECO:0000256" key="7">
    <source>
        <dbReference type="ARBA" id="ARBA00023157"/>
    </source>
</evidence>
<dbReference type="GO" id="GO:0045454">
    <property type="term" value="P:cell redox homeostasis"/>
    <property type="evidence" value="ECO:0007669"/>
    <property type="project" value="TreeGrafter"/>
</dbReference>
<gene>
    <name evidence="15" type="ORF">GR138_13190</name>
</gene>
<proteinExistence type="inferred from homology"/>
<evidence type="ECO:0000256" key="13">
    <source>
        <dbReference type="PIRSR" id="PIRSR000239-1"/>
    </source>
</evidence>
<keyword evidence="8" id="KW-0676">Redox-active center</keyword>
<evidence type="ECO:0000256" key="10">
    <source>
        <dbReference type="ARBA" id="ARBA00038489"/>
    </source>
</evidence>
<evidence type="ECO:0000256" key="1">
    <source>
        <dbReference type="ARBA" id="ARBA00003330"/>
    </source>
</evidence>
<dbReference type="InterPro" id="IPR050924">
    <property type="entry name" value="Peroxiredoxin_BCP/PrxQ"/>
</dbReference>
<evidence type="ECO:0000256" key="9">
    <source>
        <dbReference type="ARBA" id="ARBA00032824"/>
    </source>
</evidence>
<name>A0A6N8SFR1_9HYPH</name>
<evidence type="ECO:0000256" key="2">
    <source>
        <dbReference type="ARBA" id="ARBA00011245"/>
    </source>
</evidence>
<comment type="similarity">
    <text evidence="10">Belongs to the peroxiredoxin family. BCP/PrxQ subfamily.</text>
</comment>
<evidence type="ECO:0000256" key="11">
    <source>
        <dbReference type="ARBA" id="ARBA00042639"/>
    </source>
</evidence>
<comment type="function">
    <text evidence="1">Thiol-specific peroxidase that catalyzes the reduction of hydrogen peroxide and organic hydroperoxides to water and alcohols, respectively. Plays a role in cell protection against oxidative stress by detoxifying peroxides and as sensor of hydrogen peroxide-mediated signaling events.</text>
</comment>
<evidence type="ECO:0000256" key="6">
    <source>
        <dbReference type="ARBA" id="ARBA00023002"/>
    </source>
</evidence>
<keyword evidence="5" id="KW-0049">Antioxidant</keyword>
<reference evidence="15 16" key="1">
    <citation type="submission" date="2019-12" db="EMBL/GenBank/DDBJ databases">
        <title>Shinella kummerowiae sp. nov., a symbiotic bacterium isolated from root nodules of the herbal legume Kummerowia stipulacea.</title>
        <authorList>
            <person name="Gao J."/>
        </authorList>
    </citation>
    <scope>NUCLEOTIDE SEQUENCE [LARGE SCALE GENOMIC DNA]</scope>
    <source>
        <strain evidence="15 16">CCBAU 25048</strain>
    </source>
</reference>
<keyword evidence="16" id="KW-1185">Reference proteome</keyword>
<dbReference type="EMBL" id="WUMK01000004">
    <property type="protein sequence ID" value="MXN46146.1"/>
    <property type="molecule type" value="Genomic_DNA"/>
</dbReference>
<keyword evidence="6" id="KW-0560">Oxidoreductase</keyword>
<dbReference type="Pfam" id="PF00578">
    <property type="entry name" value="AhpC-TSA"/>
    <property type="match status" value="1"/>
</dbReference>
<evidence type="ECO:0000313" key="16">
    <source>
        <dbReference type="Proteomes" id="UP000435802"/>
    </source>
</evidence>
<dbReference type="GO" id="GO:0008379">
    <property type="term" value="F:thioredoxin peroxidase activity"/>
    <property type="evidence" value="ECO:0007669"/>
    <property type="project" value="TreeGrafter"/>
</dbReference>
<evidence type="ECO:0000256" key="3">
    <source>
        <dbReference type="ARBA" id="ARBA00013017"/>
    </source>
</evidence>
<dbReference type="GO" id="GO:0034599">
    <property type="term" value="P:cellular response to oxidative stress"/>
    <property type="evidence" value="ECO:0007669"/>
    <property type="project" value="TreeGrafter"/>
</dbReference>
<protein>
    <recommendedName>
        <fullName evidence="3">thioredoxin-dependent peroxiredoxin</fullName>
        <ecNumber evidence="3">1.11.1.24</ecNumber>
    </recommendedName>
    <alternativeName>
        <fullName evidence="9">Thioredoxin peroxidase</fullName>
    </alternativeName>
    <alternativeName>
        <fullName evidence="11">Thioredoxin-dependent peroxiredoxin Bcp</fullName>
    </alternativeName>
</protein>
<dbReference type="Gene3D" id="3.40.30.10">
    <property type="entry name" value="Glutaredoxin"/>
    <property type="match status" value="1"/>
</dbReference>
<organism evidence="15 16">
    <name type="scientific">Shinella kummerowiae</name>
    <dbReference type="NCBI Taxonomy" id="417745"/>
    <lineage>
        <taxon>Bacteria</taxon>
        <taxon>Pseudomonadati</taxon>
        <taxon>Pseudomonadota</taxon>
        <taxon>Alphaproteobacteria</taxon>
        <taxon>Hyphomicrobiales</taxon>
        <taxon>Rhizobiaceae</taxon>
        <taxon>Shinella</taxon>
    </lineage>
</organism>
<evidence type="ECO:0000256" key="8">
    <source>
        <dbReference type="ARBA" id="ARBA00023284"/>
    </source>
</evidence>
<dbReference type="EC" id="1.11.1.24" evidence="3"/>
<accession>A0A6N8SFR1</accession>
<evidence type="ECO:0000256" key="4">
    <source>
        <dbReference type="ARBA" id="ARBA00022559"/>
    </source>
</evidence>
<dbReference type="AlphaFoldDB" id="A0A6N8SFR1"/>
<evidence type="ECO:0000313" key="15">
    <source>
        <dbReference type="EMBL" id="MXN46146.1"/>
    </source>
</evidence>
<dbReference type="PROSITE" id="PS51352">
    <property type="entry name" value="THIOREDOXIN_2"/>
    <property type="match status" value="1"/>
</dbReference>
<comment type="caution">
    <text evidence="15">The sequence shown here is derived from an EMBL/GenBank/DDBJ whole genome shotgun (WGS) entry which is preliminary data.</text>
</comment>
<dbReference type="SUPFAM" id="SSF52833">
    <property type="entry name" value="Thioredoxin-like"/>
    <property type="match status" value="1"/>
</dbReference>
<dbReference type="FunFam" id="3.40.30.10:FF:000007">
    <property type="entry name" value="Thioredoxin-dependent thiol peroxidase"/>
    <property type="match status" value="1"/>
</dbReference>
<dbReference type="PANTHER" id="PTHR42801">
    <property type="entry name" value="THIOREDOXIN-DEPENDENT PEROXIDE REDUCTASE"/>
    <property type="match status" value="1"/>
</dbReference>
<feature type="active site" description="Cysteine sulfenic acid (-SOH) intermediate; for peroxidase activity" evidence="13">
    <location>
        <position position="46"/>
    </location>
</feature>
<feature type="domain" description="Thioredoxin" evidence="14">
    <location>
        <begin position="4"/>
        <end position="155"/>
    </location>
</feature>